<protein>
    <submittedName>
        <fullName evidence="2">Non-LTR retrotransposon CATS</fullName>
    </submittedName>
</protein>
<organism evidence="2 3">
    <name type="scientific">Operophtera brumata</name>
    <name type="common">Winter moth</name>
    <name type="synonym">Phalaena brumata</name>
    <dbReference type="NCBI Taxonomy" id="104452"/>
    <lineage>
        <taxon>Eukaryota</taxon>
        <taxon>Metazoa</taxon>
        <taxon>Ecdysozoa</taxon>
        <taxon>Arthropoda</taxon>
        <taxon>Hexapoda</taxon>
        <taxon>Insecta</taxon>
        <taxon>Pterygota</taxon>
        <taxon>Neoptera</taxon>
        <taxon>Endopterygota</taxon>
        <taxon>Lepidoptera</taxon>
        <taxon>Glossata</taxon>
        <taxon>Ditrysia</taxon>
        <taxon>Geometroidea</taxon>
        <taxon>Geometridae</taxon>
        <taxon>Larentiinae</taxon>
        <taxon>Operophtera</taxon>
    </lineage>
</organism>
<dbReference type="PROSITE" id="PS50879">
    <property type="entry name" value="RNASE_H_1"/>
    <property type="match status" value="1"/>
</dbReference>
<gene>
    <name evidence="2" type="ORF">OBRU01_16782</name>
</gene>
<dbReference type="Proteomes" id="UP000037510">
    <property type="component" value="Unassembled WGS sequence"/>
</dbReference>
<dbReference type="InterPro" id="IPR002156">
    <property type="entry name" value="RNaseH_domain"/>
</dbReference>
<dbReference type="GO" id="GO:0004523">
    <property type="term" value="F:RNA-DNA hybrid ribonuclease activity"/>
    <property type="evidence" value="ECO:0007669"/>
    <property type="project" value="InterPro"/>
</dbReference>
<dbReference type="STRING" id="104452.A0A0L7KXZ2"/>
<sequence length="300" mass="33805">MNSKNQVSCDLIGPQIFTDGSKIEGKVGAALTWWEEGREEKYSTFRLESHNTVFQSEMYALYRAVKMVGGSQEVMVNILSDSRSSLDLLRSAAVTHPLVAGIVECIREIRARGGNVRLFWLRAHVGTPGNERADLLAKTAALKKKTLPDYSMVPISYVRGCIREETIQKWQARYDASTTGSVTKVFLPCVRAAKKIINDGDITPTHIQILTGHGGFAAYLHRFKLKDSPSCVCDPCCEETVWHLLFECPRFGLHRMELEFQIQQSLEQPALPEILKNRKSRGFFLLFAERVVRVTAARNK</sequence>
<feature type="domain" description="RNase H type-1" evidence="1">
    <location>
        <begin position="10"/>
        <end position="142"/>
    </location>
</feature>
<evidence type="ECO:0000259" key="1">
    <source>
        <dbReference type="PROSITE" id="PS50879"/>
    </source>
</evidence>
<evidence type="ECO:0000313" key="3">
    <source>
        <dbReference type="Proteomes" id="UP000037510"/>
    </source>
</evidence>
<name>A0A0L7KXZ2_OPEBR</name>
<dbReference type="SUPFAM" id="SSF53098">
    <property type="entry name" value="Ribonuclease H-like"/>
    <property type="match status" value="1"/>
</dbReference>
<keyword evidence="3" id="KW-1185">Reference proteome</keyword>
<dbReference type="GO" id="GO:0003676">
    <property type="term" value="F:nucleic acid binding"/>
    <property type="evidence" value="ECO:0007669"/>
    <property type="project" value="InterPro"/>
</dbReference>
<reference evidence="2 3" key="1">
    <citation type="journal article" date="2015" name="Genome Biol. Evol.">
        <title>The genome of winter moth (Operophtera brumata) provides a genomic perspective on sexual dimorphism and phenology.</title>
        <authorList>
            <person name="Derks M.F."/>
            <person name="Smit S."/>
            <person name="Salis L."/>
            <person name="Schijlen E."/>
            <person name="Bossers A."/>
            <person name="Mateman C."/>
            <person name="Pijl A.S."/>
            <person name="de Ridder D."/>
            <person name="Groenen M.A."/>
            <person name="Visser M.E."/>
            <person name="Megens H.J."/>
        </authorList>
    </citation>
    <scope>NUCLEOTIDE SEQUENCE [LARGE SCALE GENOMIC DNA]</scope>
    <source>
        <strain evidence="2">WM2013NL</strain>
        <tissue evidence="2">Head and thorax</tissue>
    </source>
</reference>
<accession>A0A0L7KXZ2</accession>
<dbReference type="Gene3D" id="3.30.420.10">
    <property type="entry name" value="Ribonuclease H-like superfamily/Ribonuclease H"/>
    <property type="match status" value="1"/>
</dbReference>
<evidence type="ECO:0000313" key="2">
    <source>
        <dbReference type="EMBL" id="KOB67904.1"/>
    </source>
</evidence>
<comment type="caution">
    <text evidence="2">The sequence shown here is derived from an EMBL/GenBank/DDBJ whole genome shotgun (WGS) entry which is preliminary data.</text>
</comment>
<proteinExistence type="predicted"/>
<dbReference type="EMBL" id="JTDY01004660">
    <property type="protein sequence ID" value="KOB67904.1"/>
    <property type="molecule type" value="Genomic_DNA"/>
</dbReference>
<dbReference type="AlphaFoldDB" id="A0A0L7KXZ2"/>
<dbReference type="Pfam" id="PF00075">
    <property type="entry name" value="RNase_H"/>
    <property type="match status" value="1"/>
</dbReference>
<dbReference type="InterPro" id="IPR012337">
    <property type="entry name" value="RNaseH-like_sf"/>
</dbReference>
<dbReference type="InterPro" id="IPR036397">
    <property type="entry name" value="RNaseH_sf"/>
</dbReference>
<dbReference type="CDD" id="cd09276">
    <property type="entry name" value="Rnase_HI_RT_non_LTR"/>
    <property type="match status" value="1"/>
</dbReference>